<comment type="domain">
    <text evidence="1">The primer grip sequence in the RT domain is required for telomerase activity and for stable association with short telomeric primers.</text>
</comment>
<dbReference type="GO" id="GO:0042162">
    <property type="term" value="F:telomeric DNA binding"/>
    <property type="evidence" value="ECO:0007669"/>
    <property type="project" value="TreeGrafter"/>
</dbReference>
<comment type="subcellular location">
    <subcellularLocation>
        <location evidence="1">Nucleus</location>
        <location evidence="1">Nucleolus</location>
    </subcellularLocation>
    <subcellularLocation>
        <location evidence="1">Nucleus</location>
        <location evidence="1">Nucleoplasm</location>
    </subcellularLocation>
    <subcellularLocation>
        <location evidence="1">Nucleus</location>
    </subcellularLocation>
    <subcellularLocation>
        <location evidence="1">Chromosome</location>
        <location evidence="1">Telomere</location>
    </subcellularLocation>
    <subcellularLocation>
        <location evidence="1">Cytoplasm</location>
    </subcellularLocation>
    <subcellularLocation>
        <location evidence="1">Nucleus</location>
        <location evidence="1">PML body</location>
    </subcellularLocation>
    <text evidence="1">Shuttling between nuclear and cytoplasm depends on cell cycle, phosphorylation states, transformation and DNA damage. Diffuse localization in the nucleoplasm. Enriched in nucleoli of certain cell types. Translocated to the cytoplasm via nuclear pores in a CRM1/RAN-dependent manner involving oxidative stress-mediated phosphorylation at Tyr. Dephosphorylation at this site by SHP2 retains TERT in the nucleus. Translocated to the nucleus by phosphorylation by AKT.</text>
</comment>
<dbReference type="GO" id="GO:0000781">
    <property type="term" value="C:chromosome, telomeric region"/>
    <property type="evidence" value="ECO:0007669"/>
    <property type="project" value="UniProtKB-SubCell"/>
</dbReference>
<keyword evidence="1" id="KW-0548">Nucleotidyltransferase</keyword>
<dbReference type="PANTHER" id="PTHR12066:SF0">
    <property type="entry name" value="TELOMERASE REVERSE TRANSCRIPTASE"/>
    <property type="match status" value="1"/>
</dbReference>
<keyword evidence="1" id="KW-0779">Telomere</keyword>
<dbReference type="InterPro" id="IPR003545">
    <property type="entry name" value="Telomerase_RT"/>
</dbReference>
<evidence type="ECO:0000256" key="1">
    <source>
        <dbReference type="RuleBase" id="RU365061"/>
    </source>
</evidence>
<dbReference type="GO" id="GO:0070034">
    <property type="term" value="F:telomerase RNA binding"/>
    <property type="evidence" value="ECO:0007669"/>
    <property type="project" value="TreeGrafter"/>
</dbReference>
<reference evidence="3 4" key="1">
    <citation type="submission" date="2022-11" db="EMBL/GenBank/DDBJ databases">
        <title>Whole genome sequence of Eschrichtius robustus ER-17-0199.</title>
        <authorList>
            <person name="Bruniche-Olsen A."/>
            <person name="Black A.N."/>
            <person name="Fields C.J."/>
            <person name="Walden K."/>
            <person name="Dewoody J.A."/>
        </authorList>
    </citation>
    <scope>NUCLEOTIDE SEQUENCE [LARGE SCALE GENOMIC DNA]</scope>
    <source>
        <strain evidence="3">ER-17-0199</strain>
        <tissue evidence="3">Blubber</tissue>
    </source>
</reference>
<organism evidence="3 4">
    <name type="scientific">Eschrichtius robustus</name>
    <name type="common">California gray whale</name>
    <name type="synonym">Eschrichtius gibbosus</name>
    <dbReference type="NCBI Taxonomy" id="9764"/>
    <lineage>
        <taxon>Eukaryota</taxon>
        <taxon>Metazoa</taxon>
        <taxon>Chordata</taxon>
        <taxon>Craniata</taxon>
        <taxon>Vertebrata</taxon>
        <taxon>Euteleostomi</taxon>
        <taxon>Mammalia</taxon>
        <taxon>Eutheria</taxon>
        <taxon>Laurasiatheria</taxon>
        <taxon>Artiodactyla</taxon>
        <taxon>Whippomorpha</taxon>
        <taxon>Cetacea</taxon>
        <taxon>Mysticeti</taxon>
        <taxon>Eschrichtiidae</taxon>
        <taxon>Eschrichtius</taxon>
    </lineage>
</organism>
<comment type="function">
    <text evidence="1">Telomerase is a ribonucleoprotein enzyme essential for the replication of chromosome termini in most eukaryotes. Active in progenitor and cancer cells. Inactive, or very low activity, in normal somatic cells. Catalytic component of the teleromerase holoenzyme complex whose main activity is the elongation of telomeres by acting as a reverse transcriptase that adds simple sequence repeats to chromosome ends by copying a template sequence within the RNA component of the enzyme. Catalyzes the RNA-dependent extension of 3'-chromosomal termini with the 6-nucleotide telomeric repeat unit, 5'-TTAGGG-3'. The catalytic cycle involves primer binding, primer extension and release of product once the template boundary has been reached or nascent product translocation followed by further extension. More active on substrates containing 2 or 3 telomeric repeats. Telomerase activity is regulated by a number of factors including telomerase complex-associated proteins, chaperones and polypeptide modifiers. Modulates Wnt signaling. Plays important roles in aging and antiapoptosis.</text>
</comment>
<dbReference type="EC" id="2.7.7.49" evidence="1"/>
<comment type="domain">
    <text evidence="1">The RNA-interacting domain 2 (RD2) is essential for both interaction with the CR4-CR5 domain of TERC and for DNA synthesis.</text>
</comment>
<dbReference type="GO" id="GO:0005730">
    <property type="term" value="C:nucleolus"/>
    <property type="evidence" value="ECO:0007669"/>
    <property type="project" value="UniProtKB-SubCell"/>
</dbReference>
<protein>
    <recommendedName>
        <fullName evidence="1">Telomerase reverse transcriptase</fullName>
        <ecNumber evidence="1">2.7.7.49</ecNumber>
    </recommendedName>
    <alternativeName>
        <fullName evidence="1">Telomerase catalytic subunit</fullName>
    </alternativeName>
</protein>
<comment type="domain">
    <text evidence="1">The RNA-interacting domain 1 (RD1)/N-terminal extension (NTE) is required for interaction with the pseudoknot-template domain of each of TERC dimers. It contains anchor sites that bind primer nucleotides upstream of the RNA-DNA hybrid and is thus an essential determinant of repeat addition processivity.</text>
</comment>
<keyword evidence="1" id="KW-0479">Metal-binding</keyword>
<proteinExistence type="inferred from homology"/>
<dbReference type="AlphaFoldDB" id="A0AB34HHZ8"/>
<dbReference type="GO" id="GO:0046872">
    <property type="term" value="F:metal ion binding"/>
    <property type="evidence" value="ECO:0007669"/>
    <property type="project" value="UniProtKB-KW"/>
</dbReference>
<dbReference type="GO" id="GO:0016605">
    <property type="term" value="C:PML body"/>
    <property type="evidence" value="ECO:0007669"/>
    <property type="project" value="UniProtKB-SubCell"/>
</dbReference>
<evidence type="ECO:0000313" key="4">
    <source>
        <dbReference type="Proteomes" id="UP001159641"/>
    </source>
</evidence>
<keyword evidence="1" id="KW-0460">Magnesium</keyword>
<comment type="similarity">
    <text evidence="1">Belongs to the reverse transcriptase family. Telomerase subfamily.</text>
</comment>
<comment type="caution">
    <text evidence="3">The sequence shown here is derived from an EMBL/GenBank/DDBJ whole genome shotgun (WGS) entry which is preliminary data.</text>
</comment>
<keyword evidence="4" id="KW-1185">Reference proteome</keyword>
<evidence type="ECO:0000256" key="2">
    <source>
        <dbReference type="SAM" id="MobiDB-lite"/>
    </source>
</evidence>
<dbReference type="GO" id="GO:0000333">
    <property type="term" value="C:telomerase catalytic core complex"/>
    <property type="evidence" value="ECO:0007669"/>
    <property type="project" value="TreeGrafter"/>
</dbReference>
<keyword evidence="1" id="KW-0695">RNA-directed DNA polymerase</keyword>
<evidence type="ECO:0000313" key="3">
    <source>
        <dbReference type="EMBL" id="KAJ8791129.1"/>
    </source>
</evidence>
<dbReference type="EMBL" id="JAIQCJ010001309">
    <property type="protein sequence ID" value="KAJ8791129.1"/>
    <property type="molecule type" value="Genomic_DNA"/>
</dbReference>
<feature type="region of interest" description="Disordered" evidence="2">
    <location>
        <begin position="320"/>
        <end position="345"/>
    </location>
</feature>
<keyword evidence="1" id="KW-0158">Chromosome</keyword>
<dbReference type="GO" id="GO:0003720">
    <property type="term" value="F:telomerase activity"/>
    <property type="evidence" value="ECO:0007669"/>
    <property type="project" value="InterPro"/>
</dbReference>
<accession>A0AB34HHZ8</accession>
<dbReference type="GO" id="GO:0005737">
    <property type="term" value="C:cytoplasm"/>
    <property type="evidence" value="ECO:0007669"/>
    <property type="project" value="UniProtKB-SubCell"/>
</dbReference>
<gene>
    <name evidence="3" type="ORF">J1605_020799</name>
</gene>
<dbReference type="GO" id="GO:0007004">
    <property type="term" value="P:telomere maintenance via telomerase"/>
    <property type="evidence" value="ECO:0007669"/>
    <property type="project" value="TreeGrafter"/>
</dbReference>
<keyword evidence="1" id="KW-0539">Nucleus</keyword>
<sequence>MGVWSMSEDKVLTQWGWGPPGGGAPLSAGAGVPQEAAPLFAGWGDQVQHLTSQVKTLFAVLNYERLRRPGLLGASVLGMDDIYRAWQAFVLPLRAQGPVPPLYFVKVDVAGAYDALPQDRLAEVIANVIRPHENSYCVRQYAVVQRTARGHVRKSFKRHVSPTGGRVRCCGARSAGGVRWVVGGVVCGRRMRHGAPGPRLHTGLSREEGPWWQQSHACFRGVPAATQQGRVRAMGGEVPQGASPGTPGPRCRPACREGFWTTSPPHPGRNSVCTEVGGVWEFPQNFLEEARVKTPGQGAGERGLRVLSVRRRDLGFVDRDEASSASRCRTAAPAGLPPAPGGHLSYPEHSDTLACL</sequence>
<keyword evidence="1" id="KW-0808">Transferase</keyword>
<dbReference type="Proteomes" id="UP001159641">
    <property type="component" value="Unassembled WGS sequence"/>
</dbReference>
<name>A0AB34HHZ8_ESCRO</name>
<comment type="catalytic activity">
    <reaction evidence="1">
        <text>DNA(n) + a 2'-deoxyribonucleoside 5'-triphosphate = DNA(n+1) + diphosphate</text>
        <dbReference type="Rhea" id="RHEA:22508"/>
        <dbReference type="Rhea" id="RHEA-COMP:17339"/>
        <dbReference type="Rhea" id="RHEA-COMP:17340"/>
        <dbReference type="ChEBI" id="CHEBI:33019"/>
        <dbReference type="ChEBI" id="CHEBI:61560"/>
        <dbReference type="ChEBI" id="CHEBI:173112"/>
        <dbReference type="EC" id="2.7.7.49"/>
    </reaction>
</comment>
<dbReference type="PANTHER" id="PTHR12066">
    <property type="entry name" value="TELOMERASE REVERSE TRANSCRIPTASE"/>
    <property type="match status" value="1"/>
</dbReference>